<reference evidence="3" key="1">
    <citation type="submission" date="2021-11" db="EMBL/GenBank/DDBJ databases">
        <title>Genome sequence.</title>
        <authorList>
            <person name="Sun Q."/>
        </authorList>
    </citation>
    <scope>NUCLEOTIDE SEQUENCE</scope>
    <source>
        <strain evidence="3">JC732</strain>
    </source>
</reference>
<keyword evidence="2" id="KW-0812">Transmembrane</keyword>
<keyword evidence="2" id="KW-1133">Transmembrane helix</keyword>
<dbReference type="RefSeq" id="WP_230224484.1">
    <property type="nucleotide sequence ID" value="NZ_JAJKFT010000010.1"/>
</dbReference>
<keyword evidence="4" id="KW-1185">Reference proteome</keyword>
<dbReference type="AlphaFoldDB" id="A0A9X1SJ04"/>
<feature type="transmembrane region" description="Helical" evidence="2">
    <location>
        <begin position="81"/>
        <end position="104"/>
    </location>
</feature>
<comment type="caution">
    <text evidence="3">The sequence shown here is derived from an EMBL/GenBank/DDBJ whole genome shotgun (WGS) entry which is preliminary data.</text>
</comment>
<accession>A0A9X1SJ04</accession>
<evidence type="ECO:0000313" key="3">
    <source>
        <dbReference type="EMBL" id="MCC9631827.1"/>
    </source>
</evidence>
<keyword evidence="2" id="KW-0472">Membrane</keyword>
<evidence type="ECO:0000313" key="4">
    <source>
        <dbReference type="Proteomes" id="UP001139103"/>
    </source>
</evidence>
<organism evidence="3 4">
    <name type="scientific">Blastopirellula sediminis</name>
    <dbReference type="NCBI Taxonomy" id="2894196"/>
    <lineage>
        <taxon>Bacteria</taxon>
        <taxon>Pseudomonadati</taxon>
        <taxon>Planctomycetota</taxon>
        <taxon>Planctomycetia</taxon>
        <taxon>Pirellulales</taxon>
        <taxon>Pirellulaceae</taxon>
        <taxon>Blastopirellula</taxon>
    </lineage>
</organism>
<feature type="region of interest" description="Disordered" evidence="1">
    <location>
        <begin position="1"/>
        <end position="24"/>
    </location>
</feature>
<feature type="compositionally biased region" description="Polar residues" evidence="1">
    <location>
        <begin position="1"/>
        <end position="19"/>
    </location>
</feature>
<dbReference type="Proteomes" id="UP001139103">
    <property type="component" value="Unassembled WGS sequence"/>
</dbReference>
<evidence type="ECO:0000256" key="2">
    <source>
        <dbReference type="SAM" id="Phobius"/>
    </source>
</evidence>
<evidence type="ECO:0000256" key="1">
    <source>
        <dbReference type="SAM" id="MobiDB-lite"/>
    </source>
</evidence>
<protein>
    <submittedName>
        <fullName evidence="3">Uncharacterized protein</fullName>
    </submittedName>
</protein>
<sequence length="110" mass="12050">MSQRPTDNSLENPFQSPVAPSNEYEVRGPGICPYCGQSDFERPVFTHWGGFVGPWLLNHAVCRHCQRGFNAGSGASNLLNIILYQIGSVVLVVAALLICIFYVLPGWGLL</sequence>
<gene>
    <name evidence="3" type="ORF">LOC68_25815</name>
</gene>
<name>A0A9X1SJ04_9BACT</name>
<dbReference type="EMBL" id="JAJKFT010000010">
    <property type="protein sequence ID" value="MCC9631827.1"/>
    <property type="molecule type" value="Genomic_DNA"/>
</dbReference>
<proteinExistence type="predicted"/>